<protein>
    <submittedName>
        <fullName evidence="1">Uncharacterized protein</fullName>
    </submittedName>
</protein>
<dbReference type="STRING" id="342108.amb4221"/>
<sequence length="61" mass="6600">MGLARHWMVWTAFNSDGDSDCRKALGSSKPPQDAALVSTASKAAELSSTCWRRSSPMPCLK</sequence>
<name>Q2VZF0_PARM1</name>
<gene>
    <name evidence="1" type="ordered locus">amb4221</name>
</gene>
<proteinExistence type="predicted"/>
<keyword evidence="2" id="KW-1185">Reference proteome</keyword>
<organism evidence="1 2">
    <name type="scientific">Paramagnetospirillum magneticum (strain ATCC 700264 / AMB-1)</name>
    <name type="common">Magnetospirillum magneticum</name>
    <dbReference type="NCBI Taxonomy" id="342108"/>
    <lineage>
        <taxon>Bacteria</taxon>
        <taxon>Pseudomonadati</taxon>
        <taxon>Pseudomonadota</taxon>
        <taxon>Alphaproteobacteria</taxon>
        <taxon>Rhodospirillales</taxon>
        <taxon>Magnetospirillaceae</taxon>
        <taxon>Paramagnetospirillum</taxon>
    </lineage>
</organism>
<dbReference type="EMBL" id="AP007255">
    <property type="protein sequence ID" value="BAE53025.1"/>
    <property type="molecule type" value="Genomic_DNA"/>
</dbReference>
<dbReference type="AlphaFoldDB" id="Q2VZF0"/>
<dbReference type="Proteomes" id="UP000007058">
    <property type="component" value="Chromosome"/>
</dbReference>
<dbReference type="HOGENOM" id="CLU_2917165_0_0_5"/>
<dbReference type="KEGG" id="mag:amb4221"/>
<evidence type="ECO:0000313" key="2">
    <source>
        <dbReference type="Proteomes" id="UP000007058"/>
    </source>
</evidence>
<accession>Q2VZF0</accession>
<evidence type="ECO:0000313" key="1">
    <source>
        <dbReference type="EMBL" id="BAE53025.1"/>
    </source>
</evidence>
<reference evidence="1 2" key="1">
    <citation type="journal article" date="2005" name="DNA Res.">
        <title>Complete genome sequence of the facultative anaerobic magnetotactic bacterium Magnetospirillum sp. strain AMB-1.</title>
        <authorList>
            <person name="Matsunaga T."/>
            <person name="Okamura Y."/>
            <person name="Fukuda Y."/>
            <person name="Wahyudi A.T."/>
            <person name="Murase Y."/>
            <person name="Takeyama H."/>
        </authorList>
    </citation>
    <scope>NUCLEOTIDE SEQUENCE [LARGE SCALE GENOMIC DNA]</scope>
    <source>
        <strain evidence="2">ATCC 700264 / AMB-1</strain>
    </source>
</reference>